<dbReference type="InterPro" id="IPR011067">
    <property type="entry name" value="Plasmid_toxin/cell-grow_inhib"/>
</dbReference>
<dbReference type="SUPFAM" id="SSF50118">
    <property type="entry name" value="Cell growth inhibitor/plasmid maintenance toxic component"/>
    <property type="match status" value="1"/>
</dbReference>
<evidence type="ECO:0000256" key="1">
    <source>
        <dbReference type="ARBA" id="ARBA00007521"/>
    </source>
</evidence>
<dbReference type="EMBL" id="FQXJ01000004">
    <property type="protein sequence ID" value="SHH75771.1"/>
    <property type="molecule type" value="Genomic_DNA"/>
</dbReference>
<keyword evidence="4" id="KW-1185">Reference proteome</keyword>
<evidence type="ECO:0000256" key="2">
    <source>
        <dbReference type="ARBA" id="ARBA00022649"/>
    </source>
</evidence>
<evidence type="ECO:0000313" key="3">
    <source>
        <dbReference type="EMBL" id="SHH75771.1"/>
    </source>
</evidence>
<gene>
    <name evidence="3" type="ORF">SAMN02746098_01388</name>
</gene>
<name>A0A1M5VKK7_9FIRM</name>
<dbReference type="Proteomes" id="UP000183954">
    <property type="component" value="Unassembled WGS sequence"/>
</dbReference>
<dbReference type="GO" id="GO:0003677">
    <property type="term" value="F:DNA binding"/>
    <property type="evidence" value="ECO:0007669"/>
    <property type="project" value="InterPro"/>
</dbReference>
<organism evidence="3 4">
    <name type="scientific">Desulfosporosinus lacus DSM 15449</name>
    <dbReference type="NCBI Taxonomy" id="1121420"/>
    <lineage>
        <taxon>Bacteria</taxon>
        <taxon>Bacillati</taxon>
        <taxon>Bacillota</taxon>
        <taxon>Clostridia</taxon>
        <taxon>Eubacteriales</taxon>
        <taxon>Desulfitobacteriaceae</taxon>
        <taxon>Desulfosporosinus</taxon>
    </lineage>
</organism>
<dbReference type="OrthoDB" id="2111582at2"/>
<keyword evidence="2" id="KW-1277">Toxin-antitoxin system</keyword>
<reference evidence="4" key="1">
    <citation type="submission" date="2016-11" db="EMBL/GenBank/DDBJ databases">
        <authorList>
            <person name="Varghese N."/>
            <person name="Submissions S."/>
        </authorList>
    </citation>
    <scope>NUCLEOTIDE SEQUENCE [LARGE SCALE GENOMIC DNA]</scope>
    <source>
        <strain evidence="4">DSM 15449</strain>
    </source>
</reference>
<evidence type="ECO:0000313" key="4">
    <source>
        <dbReference type="Proteomes" id="UP000183954"/>
    </source>
</evidence>
<accession>A0A1M5VKK7</accession>
<dbReference type="STRING" id="1121420.SAMN02746098_01388"/>
<dbReference type="AlphaFoldDB" id="A0A1M5VKK7"/>
<protein>
    <submittedName>
        <fullName evidence="3">PemK-like, MazF-like toxin of type II toxin-antitoxin system</fullName>
    </submittedName>
</protein>
<sequence>MVDLSDLRYNAKHGDFFFAKFQIRDYIRKSPVFVLSNQCDKNDDVVICLCTSQPAKSEFDIKVQLKKETYVRTNKIHTISRSQLLFRIDHQFGPGEYEELINKLKKALDLKA</sequence>
<dbReference type="RefSeq" id="WP_073028803.1">
    <property type="nucleotide sequence ID" value="NZ_FQXJ01000004.1"/>
</dbReference>
<dbReference type="Pfam" id="PF02452">
    <property type="entry name" value="PemK_toxin"/>
    <property type="match status" value="1"/>
</dbReference>
<dbReference type="Gene3D" id="2.30.30.110">
    <property type="match status" value="1"/>
</dbReference>
<comment type="similarity">
    <text evidence="1">Belongs to the PemK/MazF family.</text>
</comment>
<dbReference type="InterPro" id="IPR003477">
    <property type="entry name" value="PemK-like"/>
</dbReference>
<proteinExistence type="inferred from homology"/>